<dbReference type="AlphaFoldDB" id="I1D5S4"/>
<feature type="active site" description="Proton donor" evidence="2">
    <location>
        <position position="132"/>
    </location>
</feature>
<sequence>MDVRELAVRDAYEFIPSVFPDQRGFFVAPYQEPAFVDAVGHRLTVAQTNNTVSRRGTIRGVHFKETPPGQGKYVYCARGSLLDVVVDLRVGSPTFGRWEAVRLDSRTLRSVYLAEGLGHAVMALEDDTVMTYLCSTGYEPEIEHGITPLDPELGLPWPSDVEPILSEKDAAAPTLAQAREAGLLPHYDDCVAHYERLRKAESETTSPSPERAHG</sequence>
<dbReference type="OrthoDB" id="9800680at2"/>
<dbReference type="SUPFAM" id="SSF51182">
    <property type="entry name" value="RmlC-like cupins"/>
    <property type="match status" value="1"/>
</dbReference>
<evidence type="ECO:0000313" key="5">
    <source>
        <dbReference type="Proteomes" id="UP000005087"/>
    </source>
</evidence>
<evidence type="ECO:0000313" key="4">
    <source>
        <dbReference type="EMBL" id="EIF00299.1"/>
    </source>
</evidence>
<dbReference type="HOGENOM" id="CLU_090940_0_0_11"/>
<dbReference type="InterPro" id="IPR000888">
    <property type="entry name" value="RmlC-like"/>
</dbReference>
<reference evidence="4 5" key="1">
    <citation type="submission" date="2011-09" db="EMBL/GenBank/DDBJ databases">
        <authorList>
            <consortium name="US DOE Joint Genome Institute (JGI-PGF)"/>
            <person name="Lucas S."/>
            <person name="Han J."/>
            <person name="Lapidus A."/>
            <person name="Cheng J.-F."/>
            <person name="Goodwin L."/>
            <person name="Pitluck S."/>
            <person name="Peters L."/>
            <person name="Land M.L."/>
            <person name="Hauser L."/>
            <person name="Brambilla E."/>
            <person name="Klenk H.-P."/>
            <person name="Woyke T.J."/>
        </authorList>
    </citation>
    <scope>NUCLEOTIDE SEQUENCE [LARGE SCALE GENOMIC DNA]</scope>
    <source>
        <strain evidence="4 5">K62</strain>
    </source>
</reference>
<dbReference type="EMBL" id="CM001484">
    <property type="protein sequence ID" value="EIF00299.1"/>
    <property type="molecule type" value="Genomic_DNA"/>
</dbReference>
<name>I1D5S4_9PSEU</name>
<dbReference type="PANTHER" id="PTHR21047">
    <property type="entry name" value="DTDP-6-DEOXY-D-GLUCOSE-3,5 EPIMERASE"/>
    <property type="match status" value="1"/>
</dbReference>
<keyword evidence="5" id="KW-1185">Reference proteome</keyword>
<comment type="similarity">
    <text evidence="1">Belongs to the dTDP-4-dehydrorhamnose 3,5-epimerase family.</text>
</comment>
<evidence type="ECO:0000256" key="3">
    <source>
        <dbReference type="PIRSR" id="PIRSR600888-3"/>
    </source>
</evidence>
<evidence type="ECO:0000256" key="2">
    <source>
        <dbReference type="PIRSR" id="PIRSR600888-1"/>
    </source>
</evidence>
<gene>
    <name evidence="4" type="ORF">SacglDRAFT_03438</name>
</gene>
<dbReference type="Proteomes" id="UP000005087">
    <property type="component" value="Chromosome"/>
</dbReference>
<dbReference type="PANTHER" id="PTHR21047:SF2">
    <property type="entry name" value="THYMIDINE DIPHOSPHO-4-KETO-RHAMNOSE 3,5-EPIMERASE"/>
    <property type="match status" value="1"/>
</dbReference>
<protein>
    <submittedName>
        <fullName evidence="4">dTDP-4-dehydrorhamnose 3,5-epimerase-like enzyme</fullName>
    </submittedName>
</protein>
<dbReference type="InterPro" id="IPR011051">
    <property type="entry name" value="RmlC_Cupin_sf"/>
</dbReference>
<reference evidence="5" key="2">
    <citation type="submission" date="2012-01" db="EMBL/GenBank/DDBJ databases">
        <title>Noncontiguous Finished sequence of chromosome of Saccharomonospora glauca K62.</title>
        <authorList>
            <consortium name="US DOE Joint Genome Institute"/>
            <person name="Lucas S."/>
            <person name="Han J."/>
            <person name="Lapidus A."/>
            <person name="Cheng J.-F."/>
            <person name="Goodwin L."/>
            <person name="Pitluck S."/>
            <person name="Peters L."/>
            <person name="Mikhailova N."/>
            <person name="Held B."/>
            <person name="Detter J.C."/>
            <person name="Han C."/>
            <person name="Tapia R."/>
            <person name="Land M."/>
            <person name="Hauser L."/>
            <person name="Kyrpides N."/>
            <person name="Ivanova N."/>
            <person name="Pagani I."/>
            <person name="Brambilla E.-M."/>
            <person name="Klenk H.-P."/>
            <person name="Woyke T."/>
        </authorList>
    </citation>
    <scope>NUCLEOTIDE SEQUENCE [LARGE SCALE GENOMIC DNA]</scope>
    <source>
        <strain evidence="5">K62</strain>
    </source>
</reference>
<dbReference type="STRING" id="928724.SacglDRAFT_03438"/>
<dbReference type="GO" id="GO:0019305">
    <property type="term" value="P:dTDP-rhamnose biosynthetic process"/>
    <property type="evidence" value="ECO:0007669"/>
    <property type="project" value="TreeGrafter"/>
</dbReference>
<proteinExistence type="inferred from homology"/>
<evidence type="ECO:0000256" key="1">
    <source>
        <dbReference type="ARBA" id="ARBA00010154"/>
    </source>
</evidence>
<dbReference type="RefSeq" id="WP_005466047.1">
    <property type="nucleotide sequence ID" value="NZ_CM001484.1"/>
</dbReference>
<dbReference type="GO" id="GO:0000271">
    <property type="term" value="P:polysaccharide biosynthetic process"/>
    <property type="evidence" value="ECO:0007669"/>
    <property type="project" value="TreeGrafter"/>
</dbReference>
<dbReference type="Gene3D" id="2.60.120.10">
    <property type="entry name" value="Jelly Rolls"/>
    <property type="match status" value="1"/>
</dbReference>
<dbReference type="eggNOG" id="COG1898">
    <property type="taxonomic scope" value="Bacteria"/>
</dbReference>
<accession>I1D5S4</accession>
<dbReference type="Pfam" id="PF00908">
    <property type="entry name" value="dTDP_sugar_isom"/>
    <property type="match status" value="1"/>
</dbReference>
<organism evidence="4 5">
    <name type="scientific">Saccharomonospora glauca K62</name>
    <dbReference type="NCBI Taxonomy" id="928724"/>
    <lineage>
        <taxon>Bacteria</taxon>
        <taxon>Bacillati</taxon>
        <taxon>Actinomycetota</taxon>
        <taxon>Actinomycetes</taxon>
        <taxon>Pseudonocardiales</taxon>
        <taxon>Pseudonocardiaceae</taxon>
        <taxon>Saccharomonospora</taxon>
    </lineage>
</organism>
<dbReference type="InterPro" id="IPR014710">
    <property type="entry name" value="RmlC-like_jellyroll"/>
</dbReference>
<dbReference type="GO" id="GO:0008830">
    <property type="term" value="F:dTDP-4-dehydrorhamnose 3,5-epimerase activity"/>
    <property type="evidence" value="ECO:0007669"/>
    <property type="project" value="InterPro"/>
</dbReference>
<dbReference type="GO" id="GO:0005829">
    <property type="term" value="C:cytosol"/>
    <property type="evidence" value="ECO:0007669"/>
    <property type="project" value="TreeGrafter"/>
</dbReference>
<dbReference type="CDD" id="cd00438">
    <property type="entry name" value="cupin_RmlC"/>
    <property type="match status" value="1"/>
</dbReference>
<feature type="active site" description="Proton acceptor" evidence="2">
    <location>
        <position position="62"/>
    </location>
</feature>
<feature type="site" description="Participates in a stacking interaction with the thymidine ring of dTDP-4-oxo-6-deoxyglucose" evidence="3">
    <location>
        <position position="138"/>
    </location>
</feature>